<name>S7RCT3_GLOTA</name>
<feature type="compositionally biased region" description="Polar residues" evidence="1">
    <location>
        <begin position="63"/>
        <end position="77"/>
    </location>
</feature>
<feature type="compositionally biased region" description="Acidic residues" evidence="1">
    <location>
        <begin position="1"/>
        <end position="15"/>
    </location>
</feature>
<proteinExistence type="predicted"/>
<gene>
    <name evidence="3" type="ORF">GLOTRDRAFT_134151</name>
</gene>
<accession>S7RCT3</accession>
<feature type="region of interest" description="Disordered" evidence="1">
    <location>
        <begin position="93"/>
        <end position="214"/>
    </location>
</feature>
<dbReference type="EMBL" id="KB469325">
    <property type="protein sequence ID" value="EPQ50214.1"/>
    <property type="molecule type" value="Genomic_DNA"/>
</dbReference>
<evidence type="ECO:0000313" key="3">
    <source>
        <dbReference type="EMBL" id="EPQ50214.1"/>
    </source>
</evidence>
<reference evidence="3 4" key="1">
    <citation type="journal article" date="2012" name="Science">
        <title>The Paleozoic origin of enzymatic lignin decomposition reconstructed from 31 fungal genomes.</title>
        <authorList>
            <person name="Floudas D."/>
            <person name="Binder M."/>
            <person name="Riley R."/>
            <person name="Barry K."/>
            <person name="Blanchette R.A."/>
            <person name="Henrissat B."/>
            <person name="Martinez A.T."/>
            <person name="Otillar R."/>
            <person name="Spatafora J.W."/>
            <person name="Yadav J.S."/>
            <person name="Aerts A."/>
            <person name="Benoit I."/>
            <person name="Boyd A."/>
            <person name="Carlson A."/>
            <person name="Copeland A."/>
            <person name="Coutinho P.M."/>
            <person name="de Vries R.P."/>
            <person name="Ferreira P."/>
            <person name="Findley K."/>
            <person name="Foster B."/>
            <person name="Gaskell J."/>
            <person name="Glotzer D."/>
            <person name="Gorecki P."/>
            <person name="Heitman J."/>
            <person name="Hesse C."/>
            <person name="Hori C."/>
            <person name="Igarashi K."/>
            <person name="Jurgens J.A."/>
            <person name="Kallen N."/>
            <person name="Kersten P."/>
            <person name="Kohler A."/>
            <person name="Kuees U."/>
            <person name="Kumar T.K.A."/>
            <person name="Kuo A."/>
            <person name="LaButti K."/>
            <person name="Larrondo L.F."/>
            <person name="Lindquist E."/>
            <person name="Ling A."/>
            <person name="Lombard V."/>
            <person name="Lucas S."/>
            <person name="Lundell T."/>
            <person name="Martin R."/>
            <person name="McLaughlin D.J."/>
            <person name="Morgenstern I."/>
            <person name="Morin E."/>
            <person name="Murat C."/>
            <person name="Nagy L.G."/>
            <person name="Nolan M."/>
            <person name="Ohm R.A."/>
            <person name="Patyshakuliyeva A."/>
            <person name="Rokas A."/>
            <person name="Ruiz-Duenas F.J."/>
            <person name="Sabat G."/>
            <person name="Salamov A."/>
            <person name="Samejima M."/>
            <person name="Schmutz J."/>
            <person name="Slot J.C."/>
            <person name="St John F."/>
            <person name="Stenlid J."/>
            <person name="Sun H."/>
            <person name="Sun S."/>
            <person name="Syed K."/>
            <person name="Tsang A."/>
            <person name="Wiebenga A."/>
            <person name="Young D."/>
            <person name="Pisabarro A."/>
            <person name="Eastwood D.C."/>
            <person name="Martin F."/>
            <person name="Cullen D."/>
            <person name="Grigoriev I.V."/>
            <person name="Hibbett D.S."/>
        </authorList>
    </citation>
    <scope>NUCLEOTIDE SEQUENCE [LARGE SCALE GENOMIC DNA]</scope>
    <source>
        <strain evidence="3 4">ATCC 11539</strain>
    </source>
</reference>
<evidence type="ECO:0000313" key="4">
    <source>
        <dbReference type="Proteomes" id="UP000030669"/>
    </source>
</evidence>
<keyword evidence="4" id="KW-1185">Reference proteome</keyword>
<dbReference type="STRING" id="670483.S7RCT3"/>
<dbReference type="OMA" id="HMANWRR"/>
<dbReference type="OrthoDB" id="2751838at2759"/>
<dbReference type="HOGENOM" id="CLU_503474_0_0_1"/>
<feature type="compositionally biased region" description="Acidic residues" evidence="1">
    <location>
        <begin position="170"/>
        <end position="186"/>
    </location>
</feature>
<dbReference type="AlphaFoldDB" id="S7RCT3"/>
<evidence type="ECO:0000259" key="2">
    <source>
        <dbReference type="Pfam" id="PF20149"/>
    </source>
</evidence>
<feature type="domain" description="DUF6532" evidence="2">
    <location>
        <begin position="262"/>
        <end position="470"/>
    </location>
</feature>
<dbReference type="Proteomes" id="UP000030669">
    <property type="component" value="Unassembled WGS sequence"/>
</dbReference>
<dbReference type="GeneID" id="19302934"/>
<dbReference type="Pfam" id="PF20149">
    <property type="entry name" value="DUF6532"/>
    <property type="match status" value="1"/>
</dbReference>
<dbReference type="eggNOG" id="ENOG502STNW">
    <property type="taxonomic scope" value="Eukaryota"/>
</dbReference>
<feature type="region of interest" description="Disordered" evidence="1">
    <location>
        <begin position="1"/>
        <end position="78"/>
    </location>
</feature>
<sequence length="541" mass="59436">MPVEDDVPDESEEQETFSVASVKSKRGTPKATKKGANQPAAPKTPKTLKTRKAPKATTTKAPSNQSTSREASPSSALTPAELRVLAKIEKKLPGVLSSALKGPKPTGPDEKLAAIRKRSSALLNQEDEECDTDNEEPRRNKKKARHQKEMQLDDEEQELSGLLGTKDHVNEDEEDVGEGEEVGDEDRESREGDVDGESEGADNGEDGGDEDTDLPDHLREAEFLVEETTTASQKRREGRKHAVTLGSISDPSLRDLADRGNKVLQSLIATEDAFPADRQKFTEKAIAEAASVSRELNDVWKELRVNKNLQAKKKHVCDYVWKGAATIRGVVRDKAAGQVGGMYLVPGGLPKDKLQERVTWLTQEKKYRFGYGDLDVEASYLYKGTLDLNKPLSNHALETVIREVWFYSSKADGVKFSERFKNIPVAVWALAMTAIEAAINDWSEGKHVKKKFAEENWTKSYKSNLRHVNSIANKAPTWFDMFSKGAYESICKNSDLDMDFDEDADEIDALVDFDALESLAKAGAGVAAPSTLAGPGAVESG</sequence>
<evidence type="ECO:0000256" key="1">
    <source>
        <dbReference type="SAM" id="MobiDB-lite"/>
    </source>
</evidence>
<feature type="compositionally biased region" description="Basic residues" evidence="1">
    <location>
        <begin position="23"/>
        <end position="33"/>
    </location>
</feature>
<dbReference type="InterPro" id="IPR045341">
    <property type="entry name" value="DUF6532"/>
</dbReference>
<feature type="compositionally biased region" description="Acidic residues" evidence="1">
    <location>
        <begin position="194"/>
        <end position="213"/>
    </location>
</feature>
<feature type="compositionally biased region" description="Acidic residues" evidence="1">
    <location>
        <begin position="125"/>
        <end position="134"/>
    </location>
</feature>
<dbReference type="KEGG" id="gtr:GLOTRDRAFT_134151"/>
<dbReference type="RefSeq" id="XP_007871333.1">
    <property type="nucleotide sequence ID" value="XM_007873142.1"/>
</dbReference>
<protein>
    <recommendedName>
        <fullName evidence="2">DUF6532 domain-containing protein</fullName>
    </recommendedName>
</protein>
<organism evidence="3 4">
    <name type="scientific">Gloeophyllum trabeum (strain ATCC 11539 / FP-39264 / Madison 617)</name>
    <name type="common">Brown rot fungus</name>
    <dbReference type="NCBI Taxonomy" id="670483"/>
    <lineage>
        <taxon>Eukaryota</taxon>
        <taxon>Fungi</taxon>
        <taxon>Dikarya</taxon>
        <taxon>Basidiomycota</taxon>
        <taxon>Agaricomycotina</taxon>
        <taxon>Agaricomycetes</taxon>
        <taxon>Gloeophyllales</taxon>
        <taxon>Gloeophyllaceae</taxon>
        <taxon>Gloeophyllum</taxon>
    </lineage>
</organism>